<evidence type="ECO:0000256" key="6">
    <source>
        <dbReference type="SAM" id="SignalP"/>
    </source>
</evidence>
<dbReference type="InterPro" id="IPR007450">
    <property type="entry name" value="BamE_dom"/>
</dbReference>
<dbReference type="OrthoDB" id="1149075at2"/>
<protein>
    <recommendedName>
        <fullName evidence="7">OmpA-like domain-containing protein</fullName>
    </recommendedName>
</protein>
<dbReference type="HOGENOM" id="CLU_016890_11_0_6"/>
<dbReference type="InterPro" id="IPR006664">
    <property type="entry name" value="OMP_bac"/>
</dbReference>
<dbReference type="Pfam" id="PF00691">
    <property type="entry name" value="OmpA"/>
    <property type="match status" value="1"/>
</dbReference>
<keyword evidence="3 5" id="KW-0472">Membrane</keyword>
<organism evidence="8 9">
    <name type="scientific">Acinetobacter dispersus</name>
    <dbReference type="NCBI Taxonomy" id="70348"/>
    <lineage>
        <taxon>Bacteria</taxon>
        <taxon>Pseudomonadati</taxon>
        <taxon>Pseudomonadota</taxon>
        <taxon>Gammaproteobacteria</taxon>
        <taxon>Moraxellales</taxon>
        <taxon>Moraxellaceae</taxon>
        <taxon>Acinetobacter</taxon>
    </lineage>
</organism>
<dbReference type="PROSITE" id="PS51123">
    <property type="entry name" value="OMPA_2"/>
    <property type="match status" value="1"/>
</dbReference>
<comment type="caution">
    <text evidence="8">The sequence shown here is derived from an EMBL/GenBank/DDBJ whole genome shotgun (WGS) entry which is preliminary data.</text>
</comment>
<dbReference type="PANTHER" id="PTHR30329">
    <property type="entry name" value="STATOR ELEMENT OF FLAGELLAR MOTOR COMPLEX"/>
    <property type="match status" value="1"/>
</dbReference>
<accession>A0A6P1LN61</accession>
<comment type="subcellular location">
    <subcellularLocation>
        <location evidence="1">Cell outer membrane</location>
    </subcellularLocation>
</comment>
<keyword evidence="2 6" id="KW-0732">Signal</keyword>
<dbReference type="PATRIC" id="fig|1217703.3.peg.601"/>
<evidence type="ECO:0000256" key="3">
    <source>
        <dbReference type="ARBA" id="ARBA00023136"/>
    </source>
</evidence>
<name>N9MP27_9GAMM</name>
<dbReference type="InterPro" id="IPR036737">
    <property type="entry name" value="OmpA-like_sf"/>
</dbReference>
<keyword evidence="4" id="KW-0998">Cell outer membrane</keyword>
<dbReference type="PRINTS" id="PR01021">
    <property type="entry name" value="OMPADOMAIN"/>
</dbReference>
<evidence type="ECO:0000256" key="1">
    <source>
        <dbReference type="ARBA" id="ARBA00004442"/>
    </source>
</evidence>
<keyword evidence="9" id="KW-1185">Reference proteome</keyword>
<sequence length="272" mass="30684">MNKIQTLMMMAFFSVALNSQAETETEIQGQTEVQGEVELAQSQEVSFPEVDKSYLKLVKRYEYNDVARLDTGMNKDQFRHILGNPHFSEGVFGVKVWNYVLDIRVPNTQDYKRCQLRIDYDKKYIAERLSWKGEECQGLMAWGVNNVVPATLPAPAAQTATVFFAFDRSDTNAIEQRSTNLADVVGSIQQSRNPIVISGYADRLGKFAYNQDLSSRRANTVAQLLVQQGVDPARIQLQVSGGTSIYQECSGQSRNVQVVQCLAPNRRVNIQW</sequence>
<dbReference type="SUPFAM" id="SSF103088">
    <property type="entry name" value="OmpA-like"/>
    <property type="match status" value="1"/>
</dbReference>
<gene>
    <name evidence="8" type="ORF">F904_00622</name>
</gene>
<reference evidence="8 9" key="1">
    <citation type="submission" date="2013-02" db="EMBL/GenBank/DDBJ databases">
        <title>The Genome Sequence of Acinetobacter sp. ANC 4105.</title>
        <authorList>
            <consortium name="The Broad Institute Genome Sequencing Platform"/>
            <consortium name="The Broad Institute Genome Sequencing Center for Infectious Disease"/>
            <person name="Cerqueira G."/>
            <person name="Feldgarden M."/>
            <person name="Courvalin P."/>
            <person name="Perichon B."/>
            <person name="Grillot-Courvalin C."/>
            <person name="Clermont D."/>
            <person name="Rocha E."/>
            <person name="Yoon E.-J."/>
            <person name="Nemec A."/>
            <person name="Walker B."/>
            <person name="Young S.K."/>
            <person name="Zeng Q."/>
            <person name="Gargeya S."/>
            <person name="Fitzgerald M."/>
            <person name="Haas B."/>
            <person name="Abouelleil A."/>
            <person name="Alvarado L."/>
            <person name="Arachchi H.M."/>
            <person name="Berlin A.M."/>
            <person name="Chapman S.B."/>
            <person name="Dewar J."/>
            <person name="Goldberg J."/>
            <person name="Griggs A."/>
            <person name="Gujja S."/>
            <person name="Hansen M."/>
            <person name="Howarth C."/>
            <person name="Imamovic A."/>
            <person name="Larimer J."/>
            <person name="McCowan C."/>
            <person name="Murphy C."/>
            <person name="Neiman D."/>
            <person name="Pearson M."/>
            <person name="Priest M."/>
            <person name="Roberts A."/>
            <person name="Saif S."/>
            <person name="Shea T."/>
            <person name="Sisk P."/>
            <person name="Sykes S."/>
            <person name="Wortman J."/>
            <person name="Nusbaum C."/>
            <person name="Birren B."/>
        </authorList>
    </citation>
    <scope>NUCLEOTIDE SEQUENCE [LARGE SCALE GENOMIC DNA]</scope>
    <source>
        <strain evidence="8 9">ANC 4105</strain>
    </source>
</reference>
<dbReference type="InterPro" id="IPR037873">
    <property type="entry name" value="BamE-like"/>
</dbReference>
<dbReference type="PANTHER" id="PTHR30329:SF21">
    <property type="entry name" value="LIPOPROTEIN YIAD-RELATED"/>
    <property type="match status" value="1"/>
</dbReference>
<dbReference type="GeneID" id="300095784"/>
<evidence type="ECO:0000313" key="8">
    <source>
        <dbReference type="EMBL" id="ENW95045.1"/>
    </source>
</evidence>
<dbReference type="eggNOG" id="COG2885">
    <property type="taxonomic scope" value="Bacteria"/>
</dbReference>
<evidence type="ECO:0000259" key="7">
    <source>
        <dbReference type="PROSITE" id="PS51123"/>
    </source>
</evidence>
<dbReference type="InterPro" id="IPR006665">
    <property type="entry name" value="OmpA-like"/>
</dbReference>
<evidence type="ECO:0000256" key="4">
    <source>
        <dbReference type="ARBA" id="ARBA00023237"/>
    </source>
</evidence>
<feature type="signal peptide" evidence="6">
    <location>
        <begin position="1"/>
        <end position="21"/>
    </location>
</feature>
<evidence type="ECO:0000313" key="9">
    <source>
        <dbReference type="Proteomes" id="UP000013261"/>
    </source>
</evidence>
<dbReference type="NCBIfam" id="NF047726">
    <property type="entry name" value="AutTranAdhPGAsTpgA"/>
    <property type="match status" value="1"/>
</dbReference>
<dbReference type="EMBL" id="APRL01000005">
    <property type="protein sequence ID" value="ENW95045.1"/>
    <property type="molecule type" value="Genomic_DNA"/>
</dbReference>
<dbReference type="GO" id="GO:0009279">
    <property type="term" value="C:cell outer membrane"/>
    <property type="evidence" value="ECO:0007669"/>
    <property type="project" value="UniProtKB-SubCell"/>
</dbReference>
<feature type="domain" description="OmpA-like" evidence="7">
    <location>
        <begin position="150"/>
        <end position="272"/>
    </location>
</feature>
<proteinExistence type="predicted"/>
<dbReference type="Pfam" id="PF04355">
    <property type="entry name" value="BamE"/>
    <property type="match status" value="1"/>
</dbReference>
<accession>N9MP27</accession>
<evidence type="ECO:0000256" key="2">
    <source>
        <dbReference type="ARBA" id="ARBA00022729"/>
    </source>
</evidence>
<dbReference type="InterPro" id="IPR050330">
    <property type="entry name" value="Bact_OuterMem_StrucFunc"/>
</dbReference>
<dbReference type="CDD" id="cd07185">
    <property type="entry name" value="OmpA_C-like"/>
    <property type="match status" value="1"/>
</dbReference>
<feature type="chain" id="PRO_5044488162" description="OmpA-like domain-containing protein" evidence="6">
    <location>
        <begin position="22"/>
        <end position="272"/>
    </location>
</feature>
<dbReference type="Gene3D" id="3.30.1330.60">
    <property type="entry name" value="OmpA-like domain"/>
    <property type="match status" value="1"/>
</dbReference>
<dbReference type="Proteomes" id="UP000013261">
    <property type="component" value="Unassembled WGS sequence"/>
</dbReference>
<evidence type="ECO:0000256" key="5">
    <source>
        <dbReference type="PROSITE-ProRule" id="PRU00473"/>
    </source>
</evidence>
<dbReference type="Gene3D" id="3.30.1450.10">
    <property type="match status" value="1"/>
</dbReference>
<dbReference type="AlphaFoldDB" id="N9MP27"/>
<dbReference type="RefSeq" id="WP_005184877.1">
    <property type="nucleotide sequence ID" value="NZ_CP041970.1"/>
</dbReference>